<evidence type="ECO:0000256" key="5">
    <source>
        <dbReference type="SAM" id="Phobius"/>
    </source>
</evidence>
<evidence type="ECO:0000256" key="2">
    <source>
        <dbReference type="ARBA" id="ARBA00022722"/>
    </source>
</evidence>
<keyword evidence="2" id="KW-0540">Nuclease</keyword>
<dbReference type="SMART" id="SM00990">
    <property type="entry name" value="VRR_NUC"/>
    <property type="match status" value="1"/>
</dbReference>
<keyword evidence="3" id="KW-0378">Hydrolase</keyword>
<evidence type="ECO:0000313" key="7">
    <source>
        <dbReference type="EMBL" id="MDH0142736.1"/>
    </source>
</evidence>
<feature type="transmembrane region" description="Helical" evidence="5">
    <location>
        <begin position="413"/>
        <end position="431"/>
    </location>
</feature>
<dbReference type="AlphaFoldDB" id="A0AB73HYI8"/>
<feature type="compositionally biased region" description="Basic and acidic residues" evidence="4">
    <location>
        <begin position="207"/>
        <end position="216"/>
    </location>
</feature>
<evidence type="ECO:0000259" key="6">
    <source>
        <dbReference type="SMART" id="SM00990"/>
    </source>
</evidence>
<dbReference type="Pfam" id="PF08774">
    <property type="entry name" value="VRR_NUC"/>
    <property type="match status" value="1"/>
</dbReference>
<keyword evidence="5" id="KW-0812">Transmembrane</keyword>
<feature type="transmembrane region" description="Helical" evidence="5">
    <location>
        <begin position="389"/>
        <end position="407"/>
    </location>
</feature>
<dbReference type="InterPro" id="IPR014883">
    <property type="entry name" value="VRR_NUC"/>
</dbReference>
<dbReference type="GO" id="GO:0004518">
    <property type="term" value="F:nuclease activity"/>
    <property type="evidence" value="ECO:0007669"/>
    <property type="project" value="UniProtKB-KW"/>
</dbReference>
<accession>A0AB73HYI8</accession>
<comment type="caution">
    <text evidence="7">The sequence shown here is derived from an EMBL/GenBank/DDBJ whole genome shotgun (WGS) entry which is preliminary data.</text>
</comment>
<keyword evidence="5" id="KW-1133">Transmembrane helix</keyword>
<keyword evidence="5" id="KW-0472">Membrane</keyword>
<comment type="cofactor">
    <cofactor evidence="1">
        <name>Mg(2+)</name>
        <dbReference type="ChEBI" id="CHEBI:18420"/>
    </cofactor>
</comment>
<gene>
    <name evidence="7" type="ORF">N7380_10430</name>
</gene>
<name>A0AB73HYI8_AQUAC</name>
<reference evidence="7" key="1">
    <citation type="submission" date="2022-09" db="EMBL/GenBank/DDBJ databases">
        <title>Intensive care unit water sources are persistently colonized with multi-drug resistant bacteria and are the site of extensive horizontal gene transfer of antibiotic resistance genes.</title>
        <authorList>
            <person name="Diorio-Toth L."/>
        </authorList>
    </citation>
    <scope>NUCLEOTIDE SEQUENCE</scope>
    <source>
        <strain evidence="7">GD04146</strain>
    </source>
</reference>
<evidence type="ECO:0000256" key="4">
    <source>
        <dbReference type="SAM" id="MobiDB-lite"/>
    </source>
</evidence>
<feature type="region of interest" description="Disordered" evidence="4">
    <location>
        <begin position="1"/>
        <end position="32"/>
    </location>
</feature>
<evidence type="ECO:0000256" key="1">
    <source>
        <dbReference type="ARBA" id="ARBA00001946"/>
    </source>
</evidence>
<feature type="transmembrane region" description="Helical" evidence="5">
    <location>
        <begin position="365"/>
        <end position="384"/>
    </location>
</feature>
<evidence type="ECO:0000313" key="8">
    <source>
        <dbReference type="Proteomes" id="UP001158058"/>
    </source>
</evidence>
<dbReference type="EMBL" id="JAODZF010000006">
    <property type="protein sequence ID" value="MDH0142736.1"/>
    <property type="molecule type" value="Genomic_DNA"/>
</dbReference>
<feature type="domain" description="VRR-NUC" evidence="6">
    <location>
        <begin position="82"/>
        <end position="203"/>
    </location>
</feature>
<dbReference type="GO" id="GO:0016788">
    <property type="term" value="F:hydrolase activity, acting on ester bonds"/>
    <property type="evidence" value="ECO:0007669"/>
    <property type="project" value="InterPro"/>
</dbReference>
<feature type="compositionally biased region" description="Polar residues" evidence="4">
    <location>
        <begin position="217"/>
        <end position="227"/>
    </location>
</feature>
<sequence>MATVQPQTPQGCTTTSVEGTVKEAPLPNPSNKPYLMEKANYAVRFPRLSLKKLPNGIASQVELKQLVMSGLIRADEYRWNYLWDYKAEVCFDMTRLPPTPFLSTSGWSKGQAPDPMRRHTLIPFPSGMTPGLLRRPDVIIVQNRAIRWPGQAGADHQGVMHPDNLARVVEVKFPGDNLGPGQERAYIQIAGGPNRFTVLEINDCRDDGERERERQYNEANQPTGSSNPLHWPVVPPLMPPPQTPGSKPRPAPVPVPVYGPQPTPKPARVESWTQQVQEAIDGLLEQGAEGIRQLSAEVQQHLEEAATWLGSKGEWVRRESQKAWEWVSETGAKVVRWTDEQLRAIWQKIQHYTDLTLDMLRQIDWVQVLINIGVAVATVVVTILIAKALVALSIPAAIVAGLLAIVHLARTSWAVLVSILGGTAATAAVAAG</sequence>
<dbReference type="RefSeq" id="WP_021703003.1">
    <property type="nucleotide sequence ID" value="NZ_AP025273.1"/>
</dbReference>
<proteinExistence type="predicted"/>
<organism evidence="7 8">
    <name type="scientific">Aquipseudomonas alcaligenes</name>
    <name type="common">Pseudomonas alcaligenes</name>
    <dbReference type="NCBI Taxonomy" id="43263"/>
    <lineage>
        <taxon>Bacteria</taxon>
        <taxon>Pseudomonadati</taxon>
        <taxon>Pseudomonadota</taxon>
        <taxon>Gammaproteobacteria</taxon>
        <taxon>Pseudomonadales</taxon>
        <taxon>Pseudomonadaceae</taxon>
        <taxon>Aquipseudomonas</taxon>
    </lineage>
</organism>
<feature type="region of interest" description="Disordered" evidence="4">
    <location>
        <begin position="207"/>
        <end position="252"/>
    </location>
</feature>
<evidence type="ECO:0000256" key="3">
    <source>
        <dbReference type="ARBA" id="ARBA00022801"/>
    </source>
</evidence>
<feature type="compositionally biased region" description="Polar residues" evidence="4">
    <location>
        <begin position="1"/>
        <end position="18"/>
    </location>
</feature>
<protein>
    <submittedName>
        <fullName evidence="7">VRR-NUC domain-containing protein</fullName>
    </submittedName>
</protein>
<dbReference type="Proteomes" id="UP001158058">
    <property type="component" value="Unassembled WGS sequence"/>
</dbReference>
<feature type="compositionally biased region" description="Pro residues" evidence="4">
    <location>
        <begin position="233"/>
        <end position="252"/>
    </location>
</feature>